<comment type="caution">
    <text evidence="4">The sequence shown here is derived from an EMBL/GenBank/DDBJ whole genome shotgun (WGS) entry which is preliminary data.</text>
</comment>
<dbReference type="InterPro" id="IPR054790">
    <property type="entry name" value="MurU"/>
</dbReference>
<evidence type="ECO:0000256" key="1">
    <source>
        <dbReference type="ARBA" id="ARBA00022679"/>
    </source>
</evidence>
<evidence type="ECO:0000313" key="5">
    <source>
        <dbReference type="Proteomes" id="UP001500074"/>
    </source>
</evidence>
<protein>
    <submittedName>
        <fullName evidence="4">N-acetylmuramate alpha-1-phosphate uridylyltransferase</fullName>
    </submittedName>
</protein>
<gene>
    <name evidence="4" type="primary">murU</name>
    <name evidence="4" type="ORF">GCM10023342_08500</name>
</gene>
<dbReference type="EMBL" id="BAABKI010000010">
    <property type="protein sequence ID" value="GAA5172251.1"/>
    <property type="molecule type" value="Genomic_DNA"/>
</dbReference>
<dbReference type="RefSeq" id="WP_031382393.1">
    <property type="nucleotide sequence ID" value="NZ_BAABKI010000010.1"/>
</dbReference>
<dbReference type="CDD" id="cd06422">
    <property type="entry name" value="NTP_transferase_like_1"/>
    <property type="match status" value="1"/>
</dbReference>
<keyword evidence="5" id="KW-1185">Reference proteome</keyword>
<evidence type="ECO:0000256" key="2">
    <source>
        <dbReference type="ARBA" id="ARBA00022695"/>
    </source>
</evidence>
<sequence length="225" mass="23988">MKAMILAAGRGTRMRPLTDQCPKPLLEVAGKPLIGHHLERLAALGIDEAVINVSYRATQLVEALGDGRDYGLTIRFSHEAEPLETGGGIRQALALLGEAPFLLVNGDVWCALASAWLAPLGDDLARLVLIDNPAHRAAGDFHLDAAGRVHATGEPRLTYAGIALIDPALVAGRPPGAFKLAPLLREAMDAGRVAGCHHHGHWVDVGTPARLAELDAWLRRSDAER</sequence>
<accession>A0ABP9R772</accession>
<reference evidence="5" key="1">
    <citation type="journal article" date="2019" name="Int. J. Syst. Evol. Microbiol.">
        <title>The Global Catalogue of Microorganisms (GCM) 10K type strain sequencing project: providing services to taxonomists for standard genome sequencing and annotation.</title>
        <authorList>
            <consortium name="The Broad Institute Genomics Platform"/>
            <consortium name="The Broad Institute Genome Sequencing Center for Infectious Disease"/>
            <person name="Wu L."/>
            <person name="Ma J."/>
        </authorList>
    </citation>
    <scope>NUCLEOTIDE SEQUENCE [LARGE SCALE GENOMIC DNA]</scope>
    <source>
        <strain evidence="5">JCM 18472</strain>
    </source>
</reference>
<name>A0ABP9R772_9GAMM</name>
<dbReference type="InterPro" id="IPR029044">
    <property type="entry name" value="Nucleotide-diphossugar_trans"/>
</dbReference>
<keyword evidence="1" id="KW-0808">Transferase</keyword>
<feature type="domain" description="Nucleotidyl transferase" evidence="3">
    <location>
        <begin position="2"/>
        <end position="111"/>
    </location>
</feature>
<evidence type="ECO:0000313" key="4">
    <source>
        <dbReference type="EMBL" id="GAA5172251.1"/>
    </source>
</evidence>
<dbReference type="InterPro" id="IPR050065">
    <property type="entry name" value="GlmU-like"/>
</dbReference>
<proteinExistence type="predicted"/>
<evidence type="ECO:0000259" key="3">
    <source>
        <dbReference type="Pfam" id="PF00483"/>
    </source>
</evidence>
<dbReference type="SUPFAM" id="SSF53448">
    <property type="entry name" value="Nucleotide-diphospho-sugar transferases"/>
    <property type="match status" value="1"/>
</dbReference>
<dbReference type="PANTHER" id="PTHR43584">
    <property type="entry name" value="NUCLEOTIDYL TRANSFERASE"/>
    <property type="match status" value="1"/>
</dbReference>
<organism evidence="4 5">
    <name type="scientific">Modicisalibacter zincidurans</name>
    <dbReference type="NCBI Taxonomy" id="1178777"/>
    <lineage>
        <taxon>Bacteria</taxon>
        <taxon>Pseudomonadati</taxon>
        <taxon>Pseudomonadota</taxon>
        <taxon>Gammaproteobacteria</taxon>
        <taxon>Oceanospirillales</taxon>
        <taxon>Halomonadaceae</taxon>
        <taxon>Modicisalibacter</taxon>
    </lineage>
</organism>
<dbReference type="Gene3D" id="3.90.550.10">
    <property type="entry name" value="Spore Coat Polysaccharide Biosynthesis Protein SpsA, Chain A"/>
    <property type="match status" value="1"/>
</dbReference>
<keyword evidence="2 4" id="KW-0548">Nucleotidyltransferase</keyword>
<dbReference type="InterPro" id="IPR005835">
    <property type="entry name" value="NTP_transferase_dom"/>
</dbReference>
<dbReference type="GO" id="GO:0016779">
    <property type="term" value="F:nucleotidyltransferase activity"/>
    <property type="evidence" value="ECO:0007669"/>
    <property type="project" value="UniProtKB-KW"/>
</dbReference>
<dbReference type="PANTHER" id="PTHR43584:SF8">
    <property type="entry name" value="N-ACETYLMURAMATE ALPHA-1-PHOSPHATE URIDYLYLTRANSFERASE"/>
    <property type="match status" value="1"/>
</dbReference>
<dbReference type="Pfam" id="PF00483">
    <property type="entry name" value="NTP_transferase"/>
    <property type="match status" value="1"/>
</dbReference>
<dbReference type="Proteomes" id="UP001500074">
    <property type="component" value="Unassembled WGS sequence"/>
</dbReference>
<dbReference type="NCBIfam" id="NF045761">
    <property type="entry name" value="NAMPUrTaseMurU"/>
    <property type="match status" value="1"/>
</dbReference>